<dbReference type="Gene3D" id="3.40.50.720">
    <property type="entry name" value="NAD(P)-binding Rossmann-like Domain"/>
    <property type="match status" value="1"/>
</dbReference>
<dbReference type="PANTHER" id="PTHR43963:SF6">
    <property type="entry name" value="CHAIN DEHYDROGENASE FAMILY PROTEIN, PUTATIVE (AFU_ORTHOLOGUE AFUA_3G15350)-RELATED"/>
    <property type="match status" value="1"/>
</dbReference>
<dbReference type="STRING" id="6216.A0A0R3SKI5"/>
<reference evidence="4 5" key="2">
    <citation type="submission" date="2018-11" db="EMBL/GenBank/DDBJ databases">
        <authorList>
            <consortium name="Pathogen Informatics"/>
        </authorList>
    </citation>
    <scope>NUCLEOTIDE SEQUENCE [LARGE SCALE GENOMIC DNA]</scope>
</reference>
<evidence type="ECO:0000256" key="2">
    <source>
        <dbReference type="ARBA" id="ARBA00022857"/>
    </source>
</evidence>
<evidence type="ECO:0000313" key="4">
    <source>
        <dbReference type="EMBL" id="VDL57766.1"/>
    </source>
</evidence>
<dbReference type="AlphaFoldDB" id="A0A0R3SKI5"/>
<dbReference type="WBParaSite" id="HDID_0000545001-mRNA-1">
    <property type="protein sequence ID" value="HDID_0000545001-mRNA-1"/>
    <property type="gene ID" value="HDID_0000545001"/>
</dbReference>
<dbReference type="PANTHER" id="PTHR43963">
    <property type="entry name" value="CARBONYL REDUCTASE 1-RELATED"/>
    <property type="match status" value="1"/>
</dbReference>
<protein>
    <submittedName>
        <fullName evidence="6">WS_DGAT_C domain-containing protein</fullName>
    </submittedName>
</protein>
<organism evidence="6">
    <name type="scientific">Hymenolepis diminuta</name>
    <name type="common">Rat tapeworm</name>
    <dbReference type="NCBI Taxonomy" id="6216"/>
    <lineage>
        <taxon>Eukaryota</taxon>
        <taxon>Metazoa</taxon>
        <taxon>Spiralia</taxon>
        <taxon>Lophotrochozoa</taxon>
        <taxon>Platyhelminthes</taxon>
        <taxon>Cestoda</taxon>
        <taxon>Eucestoda</taxon>
        <taxon>Cyclophyllidea</taxon>
        <taxon>Hymenolepididae</taxon>
        <taxon>Hymenolepis</taxon>
    </lineage>
</organism>
<proteinExistence type="inferred from homology"/>
<keyword evidence="3" id="KW-0560">Oxidoreductase</keyword>
<evidence type="ECO:0000313" key="6">
    <source>
        <dbReference type="WBParaSite" id="HDID_0000545001-mRNA-1"/>
    </source>
</evidence>
<comment type="similarity">
    <text evidence="1">Belongs to the short-chain dehydrogenases/reductases (SDR) family.</text>
</comment>
<evidence type="ECO:0000256" key="1">
    <source>
        <dbReference type="ARBA" id="ARBA00006484"/>
    </source>
</evidence>
<dbReference type="EMBL" id="UYSG01002820">
    <property type="protein sequence ID" value="VDL57766.1"/>
    <property type="molecule type" value="Genomic_DNA"/>
</dbReference>
<dbReference type="OrthoDB" id="7289984at2759"/>
<dbReference type="Proteomes" id="UP000274504">
    <property type="component" value="Unassembled WGS sequence"/>
</dbReference>
<dbReference type="GO" id="GO:0016491">
    <property type="term" value="F:oxidoreductase activity"/>
    <property type="evidence" value="ECO:0007669"/>
    <property type="project" value="UniProtKB-KW"/>
</dbReference>
<accession>A0A0R3SKI5</accession>
<reference evidence="6" key="1">
    <citation type="submission" date="2017-02" db="UniProtKB">
        <authorList>
            <consortium name="WormBaseParasite"/>
        </authorList>
    </citation>
    <scope>IDENTIFICATION</scope>
</reference>
<name>A0A0R3SKI5_HYMDI</name>
<evidence type="ECO:0000313" key="5">
    <source>
        <dbReference type="Proteomes" id="UP000274504"/>
    </source>
</evidence>
<keyword evidence="2" id="KW-0521">NADP</keyword>
<gene>
    <name evidence="4" type="ORF">HDID_LOCUS5448</name>
</gene>
<sequence length="147" mass="16247">MNIASYVATMSLNAMYEEIARKFMNVKTLQELNELIVTVVKQVHTGIGDRQKKGFLNSACGISKIGMWRAPGSLVEEHKSDPRHILINSANSCCPGYVSIDISSSKSRKTILWGVDTPFYLATLSDDAKEPYGEFVSECKAVKINAK</sequence>
<evidence type="ECO:0000256" key="3">
    <source>
        <dbReference type="ARBA" id="ARBA00023002"/>
    </source>
</evidence>